<dbReference type="Gene3D" id="1.10.10.10">
    <property type="entry name" value="Winged helix-like DNA-binding domain superfamily/Winged helix DNA-binding domain"/>
    <property type="match status" value="1"/>
</dbReference>
<name>A0A1N5VGL9_9ACTN</name>
<reference evidence="2" key="1">
    <citation type="submission" date="2016-12" db="EMBL/GenBank/DDBJ databases">
        <authorList>
            <person name="Varghese N."/>
            <person name="Submissions S."/>
        </authorList>
    </citation>
    <scope>NUCLEOTIDE SEQUENCE [LARGE SCALE GENOMIC DNA]</scope>
    <source>
        <strain evidence="2">DSM 45599</strain>
    </source>
</reference>
<dbReference type="InterPro" id="IPR036390">
    <property type="entry name" value="WH_DNA-bd_sf"/>
</dbReference>
<dbReference type="EMBL" id="FSQT01000001">
    <property type="protein sequence ID" value="SIM71778.1"/>
    <property type="molecule type" value="Genomic_DNA"/>
</dbReference>
<protein>
    <recommendedName>
        <fullName evidence="3">DNA-binding transcriptional regulator, MarR family</fullName>
    </recommendedName>
</protein>
<keyword evidence="2" id="KW-1185">Reference proteome</keyword>
<proteinExistence type="predicted"/>
<dbReference type="Proteomes" id="UP000185124">
    <property type="component" value="Unassembled WGS sequence"/>
</dbReference>
<organism evidence="1 2">
    <name type="scientific">Micromonospora cremea</name>
    <dbReference type="NCBI Taxonomy" id="709881"/>
    <lineage>
        <taxon>Bacteria</taxon>
        <taxon>Bacillati</taxon>
        <taxon>Actinomycetota</taxon>
        <taxon>Actinomycetes</taxon>
        <taxon>Micromonosporales</taxon>
        <taxon>Micromonosporaceae</taxon>
        <taxon>Micromonospora</taxon>
    </lineage>
</organism>
<dbReference type="SUPFAM" id="SSF46785">
    <property type="entry name" value="Winged helix' DNA-binding domain"/>
    <property type="match status" value="1"/>
</dbReference>
<dbReference type="RefSeq" id="WP_074310052.1">
    <property type="nucleotide sequence ID" value="NZ_FSQT01000001.1"/>
</dbReference>
<gene>
    <name evidence="1" type="ORF">SAMN04489832_1601</name>
</gene>
<evidence type="ECO:0008006" key="3">
    <source>
        <dbReference type="Google" id="ProtNLM"/>
    </source>
</evidence>
<dbReference type="AlphaFoldDB" id="A0A1N5VGL9"/>
<dbReference type="OrthoDB" id="3873397at2"/>
<sequence length="163" mass="16795">MSTAPTLNGQVVGQAHYATRALLERAVAPLGVTFGQALTLNVLAAGAIERTGLVHRITSTLKVDEPAAHTLITQLVDADLAQVDDRTPTGAGQPRVWLTDTGHTVQGRISDAVAGITARLYADIPADETSTAARVLTLVTQRANAELAAMPAGPGVAATLGQK</sequence>
<evidence type="ECO:0000313" key="1">
    <source>
        <dbReference type="EMBL" id="SIM71778.1"/>
    </source>
</evidence>
<accession>A0A1N5VGL9</accession>
<dbReference type="STRING" id="709881.SAMN04489832_1601"/>
<evidence type="ECO:0000313" key="2">
    <source>
        <dbReference type="Proteomes" id="UP000185124"/>
    </source>
</evidence>
<dbReference type="InterPro" id="IPR036388">
    <property type="entry name" value="WH-like_DNA-bd_sf"/>
</dbReference>